<dbReference type="PANTHER" id="PTHR22911">
    <property type="entry name" value="ACYL-MALONYL CONDENSING ENZYME-RELATED"/>
    <property type="match status" value="1"/>
</dbReference>
<proteinExistence type="predicted"/>
<evidence type="ECO:0000313" key="4">
    <source>
        <dbReference type="EMBL" id="CAF0760657.1"/>
    </source>
</evidence>
<dbReference type="Gene3D" id="1.10.3730.20">
    <property type="match status" value="1"/>
</dbReference>
<feature type="transmembrane region" description="Helical" evidence="1">
    <location>
        <begin position="218"/>
        <end position="235"/>
    </location>
</feature>
<feature type="transmembrane region" description="Helical" evidence="1">
    <location>
        <begin position="341"/>
        <end position="359"/>
    </location>
</feature>
<feature type="transmembrane region" description="Helical" evidence="1">
    <location>
        <begin position="45"/>
        <end position="66"/>
    </location>
</feature>
<dbReference type="Pfam" id="PF00892">
    <property type="entry name" value="EamA"/>
    <property type="match status" value="2"/>
</dbReference>
<keyword evidence="1" id="KW-0472">Membrane</keyword>
<name>A0A813MDR0_9BILA</name>
<evidence type="ECO:0000313" key="3">
    <source>
        <dbReference type="EMBL" id="CAF0720029.1"/>
    </source>
</evidence>
<feature type="transmembrane region" description="Helical" evidence="1">
    <location>
        <begin position="72"/>
        <end position="91"/>
    </location>
</feature>
<comment type="caution">
    <text evidence="3">The sequence shown here is derived from an EMBL/GenBank/DDBJ whole genome shotgun (WGS) entry which is preliminary data.</text>
</comment>
<dbReference type="InterPro" id="IPR037185">
    <property type="entry name" value="EmrE-like"/>
</dbReference>
<dbReference type="SUPFAM" id="SSF103481">
    <property type="entry name" value="Multidrug resistance efflux transporter EmrE"/>
    <property type="match status" value="2"/>
</dbReference>
<feature type="transmembrane region" description="Helical" evidence="1">
    <location>
        <begin position="288"/>
        <end position="308"/>
    </location>
</feature>
<dbReference type="AlphaFoldDB" id="A0A813MDR0"/>
<protein>
    <recommendedName>
        <fullName evidence="2">EamA domain-containing protein</fullName>
    </recommendedName>
</protein>
<sequence length="456" mass="51760">MNKEQQQISLNTISSDCIEKNQNNEKVLSSFMAIIYRRLHEHSGVWYMLTATFIFACCSFALKLMPVDMFDIMIVRFSIHSIVFGIFATFYKHYNVFDTNGQPLACILNILMSIGTNFTYLAALYFIPLSDLNTIRYTYIVWAAILSIIFLKERFRIVNGISLFLTILGLILATKPHFFIKTLGHIFDRTPSSSSILIPTTTTLGTTIVATTMTSSSYYYYLGIGFAFLSALAKATQLIARKQLLTTKQPHSVMNFQYTSVALLASLIYSIIRRFWQPEPYPWKWMGIVGSIIGFFRLLSVILFAKALKRENVQVIAIIASLDIVFAVLLQYIFFRQTKSLIFYLGASLIVISAIMLSVDRHSTNEQKRKTQINHDGNHQINNNVRERLLPVTPLSSRMIPSTTACQAIWSTANTITSVFTSTTVIIPQSSRSMPNFIDFMQTTVKPFEDQLSNLA</sequence>
<organism evidence="3 5">
    <name type="scientific">Rotaria sordida</name>
    <dbReference type="NCBI Taxonomy" id="392033"/>
    <lineage>
        <taxon>Eukaryota</taxon>
        <taxon>Metazoa</taxon>
        <taxon>Spiralia</taxon>
        <taxon>Gnathifera</taxon>
        <taxon>Rotifera</taxon>
        <taxon>Eurotatoria</taxon>
        <taxon>Bdelloidea</taxon>
        <taxon>Philodinida</taxon>
        <taxon>Philodinidae</taxon>
        <taxon>Rotaria</taxon>
    </lineage>
</organism>
<dbReference type="Proteomes" id="UP000663870">
    <property type="component" value="Unassembled WGS sequence"/>
</dbReference>
<dbReference type="EMBL" id="CAJNOL010000026">
    <property type="protein sequence ID" value="CAF0760657.1"/>
    <property type="molecule type" value="Genomic_DNA"/>
</dbReference>
<evidence type="ECO:0000256" key="1">
    <source>
        <dbReference type="SAM" id="Phobius"/>
    </source>
</evidence>
<dbReference type="InterPro" id="IPR000620">
    <property type="entry name" value="EamA_dom"/>
</dbReference>
<dbReference type="EMBL" id="CAJNOH010000001">
    <property type="protein sequence ID" value="CAF0720029.1"/>
    <property type="molecule type" value="Genomic_DNA"/>
</dbReference>
<dbReference type="GO" id="GO:0016020">
    <property type="term" value="C:membrane"/>
    <property type="evidence" value="ECO:0007669"/>
    <property type="project" value="InterPro"/>
</dbReference>
<keyword evidence="1" id="KW-0812">Transmembrane</keyword>
<gene>
    <name evidence="4" type="ORF">JXQ802_LOCUS2176</name>
    <name evidence="3" type="ORF">PYM288_LOCUS87</name>
</gene>
<evidence type="ECO:0000313" key="5">
    <source>
        <dbReference type="Proteomes" id="UP000663854"/>
    </source>
</evidence>
<accession>A0A813MDR0</accession>
<evidence type="ECO:0000313" key="6">
    <source>
        <dbReference type="Proteomes" id="UP000663870"/>
    </source>
</evidence>
<keyword evidence="6" id="KW-1185">Reference proteome</keyword>
<feature type="transmembrane region" description="Helical" evidence="1">
    <location>
        <begin position="256"/>
        <end position="276"/>
    </location>
</feature>
<feature type="transmembrane region" description="Helical" evidence="1">
    <location>
        <begin position="134"/>
        <end position="151"/>
    </location>
</feature>
<evidence type="ECO:0000259" key="2">
    <source>
        <dbReference type="Pfam" id="PF00892"/>
    </source>
</evidence>
<dbReference type="Proteomes" id="UP000663854">
    <property type="component" value="Unassembled WGS sequence"/>
</dbReference>
<feature type="domain" description="EamA" evidence="2">
    <location>
        <begin position="222"/>
        <end position="358"/>
    </location>
</feature>
<reference evidence="3" key="1">
    <citation type="submission" date="2021-02" db="EMBL/GenBank/DDBJ databases">
        <authorList>
            <person name="Nowell W R."/>
        </authorList>
    </citation>
    <scope>NUCLEOTIDE SEQUENCE</scope>
</reference>
<feature type="domain" description="EamA" evidence="2">
    <location>
        <begin position="43"/>
        <end position="173"/>
    </location>
</feature>
<feature type="transmembrane region" description="Helical" evidence="1">
    <location>
        <begin position="103"/>
        <end position="128"/>
    </location>
</feature>
<feature type="transmembrane region" description="Helical" evidence="1">
    <location>
        <begin position="163"/>
        <end position="180"/>
    </location>
</feature>
<feature type="transmembrane region" description="Helical" evidence="1">
    <location>
        <begin position="315"/>
        <end position="335"/>
    </location>
</feature>
<keyword evidence="1" id="KW-1133">Transmembrane helix</keyword>